<dbReference type="EMBL" id="BMAT01002330">
    <property type="protein sequence ID" value="GFS04869.1"/>
    <property type="molecule type" value="Genomic_DNA"/>
</dbReference>
<evidence type="ECO:0000256" key="1">
    <source>
        <dbReference type="SAM" id="MobiDB-lite"/>
    </source>
</evidence>
<proteinExistence type="predicted"/>
<dbReference type="Proteomes" id="UP000762676">
    <property type="component" value="Unassembled WGS sequence"/>
</dbReference>
<gene>
    <name evidence="2" type="ORF">ElyMa_001185900</name>
</gene>
<sequence length="88" mass="9843">MSAVTKAWRSRSSSSSGSLPRPAGGDYNLIEVTKSEMLPVSRWTRYREIWGYWEFPVRAPGLGQNSRTGGKPGDGRYTTINLSTEFLE</sequence>
<keyword evidence="3" id="KW-1185">Reference proteome</keyword>
<feature type="region of interest" description="Disordered" evidence="1">
    <location>
        <begin position="1"/>
        <end position="26"/>
    </location>
</feature>
<name>A0AAV4I6W5_9GAST</name>
<organism evidence="2 3">
    <name type="scientific">Elysia marginata</name>
    <dbReference type="NCBI Taxonomy" id="1093978"/>
    <lineage>
        <taxon>Eukaryota</taxon>
        <taxon>Metazoa</taxon>
        <taxon>Spiralia</taxon>
        <taxon>Lophotrochozoa</taxon>
        <taxon>Mollusca</taxon>
        <taxon>Gastropoda</taxon>
        <taxon>Heterobranchia</taxon>
        <taxon>Euthyneura</taxon>
        <taxon>Panpulmonata</taxon>
        <taxon>Sacoglossa</taxon>
        <taxon>Placobranchoidea</taxon>
        <taxon>Plakobranchidae</taxon>
        <taxon>Elysia</taxon>
    </lineage>
</organism>
<evidence type="ECO:0000313" key="3">
    <source>
        <dbReference type="Proteomes" id="UP000762676"/>
    </source>
</evidence>
<evidence type="ECO:0000313" key="2">
    <source>
        <dbReference type="EMBL" id="GFS04869.1"/>
    </source>
</evidence>
<dbReference type="AlphaFoldDB" id="A0AAV4I6W5"/>
<reference evidence="2 3" key="1">
    <citation type="journal article" date="2021" name="Elife">
        <title>Chloroplast acquisition without the gene transfer in kleptoplastic sea slugs, Plakobranchus ocellatus.</title>
        <authorList>
            <person name="Maeda T."/>
            <person name="Takahashi S."/>
            <person name="Yoshida T."/>
            <person name="Shimamura S."/>
            <person name="Takaki Y."/>
            <person name="Nagai Y."/>
            <person name="Toyoda A."/>
            <person name="Suzuki Y."/>
            <person name="Arimoto A."/>
            <person name="Ishii H."/>
            <person name="Satoh N."/>
            <person name="Nishiyama T."/>
            <person name="Hasebe M."/>
            <person name="Maruyama T."/>
            <person name="Minagawa J."/>
            <person name="Obokata J."/>
            <person name="Shigenobu S."/>
        </authorList>
    </citation>
    <scope>NUCLEOTIDE SEQUENCE [LARGE SCALE GENOMIC DNA]</scope>
</reference>
<protein>
    <submittedName>
        <fullName evidence="2">Uncharacterized protein</fullName>
    </submittedName>
</protein>
<accession>A0AAV4I6W5</accession>
<comment type="caution">
    <text evidence="2">The sequence shown here is derived from an EMBL/GenBank/DDBJ whole genome shotgun (WGS) entry which is preliminary data.</text>
</comment>